<dbReference type="CDD" id="cd07138">
    <property type="entry name" value="ALDH_CddD_SSP0762"/>
    <property type="match status" value="1"/>
</dbReference>
<dbReference type="PROSITE" id="PS00070">
    <property type="entry name" value="ALDEHYDE_DEHYDR_CYS"/>
    <property type="match status" value="1"/>
</dbReference>
<dbReference type="FunFam" id="3.40.605.10:FF:000007">
    <property type="entry name" value="NAD/NADP-dependent betaine aldehyde dehydrogenase"/>
    <property type="match status" value="1"/>
</dbReference>
<comment type="similarity">
    <text evidence="1 6">Belongs to the aldehyde dehydrogenase family.</text>
</comment>
<dbReference type="PROSITE" id="PS00687">
    <property type="entry name" value="ALDEHYDE_DEHYDR_GLU"/>
    <property type="match status" value="1"/>
</dbReference>
<accession>A0AAW9QLX9</accession>
<evidence type="ECO:0000256" key="2">
    <source>
        <dbReference type="ARBA" id="ARBA00023002"/>
    </source>
</evidence>
<evidence type="ECO:0000256" key="4">
    <source>
        <dbReference type="ARBA" id="ARBA00049194"/>
    </source>
</evidence>
<dbReference type="EC" id="1.2.1.3" evidence="3"/>
<sequence length="481" mass="49878">MNFHQLYIDGAWVPAGGTADLPVTDSFSEAVFAHYRAASPADVDAAVRAAQRAFDGWSATPLAQRIDAVRRVAGALQERSGAIGAVISREVGMPAKLAARIQVAAPIAAWTMYADLAADVEWLRRVGHSLVQQLPVGVVGCITPWNYPLHQITGKVAPALLAGCTVVLKPSELAPSSAFLLAEAIDQAGLPPGVFNLVHGTGPEVGEALVRHPGIDMVSFTGSTAAGRRIAAQAGSDVKRVSLELGGKSAALLLPGADLAAAVKATLAGCFLNAGQTCSATTRLLVPRADMPAVTELLRTGLAAWRMGDPADAATRLGPLISKAQQRKVLSLIEAAVAEGAEALTPQAAPPPTGFFVPPTVLLGVTPGMAIAREEVFGPVLAVIGYDGVDEAVAIANGTDYGLAGSVWAATARQALAVARRLRTGQLDINGAPFNPAAPFGGFKRSGLGRENGRYGIEEFIEPMAIQLPADYFDAPEEYHA</sequence>
<comment type="caution">
    <text evidence="8">The sequence shown here is derived from an EMBL/GenBank/DDBJ whole genome shotgun (WGS) entry which is preliminary data.</text>
</comment>
<feature type="domain" description="Aldehyde dehydrogenase" evidence="7">
    <location>
        <begin position="12"/>
        <end position="463"/>
    </location>
</feature>
<evidence type="ECO:0000256" key="1">
    <source>
        <dbReference type="ARBA" id="ARBA00009986"/>
    </source>
</evidence>
<dbReference type="InterPro" id="IPR015590">
    <property type="entry name" value="Aldehyde_DH_dom"/>
</dbReference>
<keyword evidence="9" id="KW-1185">Reference proteome</keyword>
<dbReference type="Pfam" id="PF00171">
    <property type="entry name" value="Aldedh"/>
    <property type="match status" value="1"/>
</dbReference>
<dbReference type="InterPro" id="IPR016163">
    <property type="entry name" value="Ald_DH_C"/>
</dbReference>
<feature type="active site" evidence="5">
    <location>
        <position position="244"/>
    </location>
</feature>
<dbReference type="PANTHER" id="PTHR42804:SF1">
    <property type="entry name" value="ALDEHYDE DEHYDROGENASE-RELATED"/>
    <property type="match status" value="1"/>
</dbReference>
<proteinExistence type="inferred from homology"/>
<evidence type="ECO:0000313" key="8">
    <source>
        <dbReference type="EMBL" id="MEF7616604.1"/>
    </source>
</evidence>
<dbReference type="InterPro" id="IPR016160">
    <property type="entry name" value="Ald_DH_CS_CYS"/>
</dbReference>
<dbReference type="InterPro" id="IPR029510">
    <property type="entry name" value="Ald_DH_CS_GLU"/>
</dbReference>
<dbReference type="GO" id="GO:0004029">
    <property type="term" value="F:aldehyde dehydrogenase (NAD+) activity"/>
    <property type="evidence" value="ECO:0007669"/>
    <property type="project" value="UniProtKB-EC"/>
</dbReference>
<dbReference type="EMBL" id="JAZIBG010000048">
    <property type="protein sequence ID" value="MEF7616604.1"/>
    <property type="molecule type" value="Genomic_DNA"/>
</dbReference>
<organism evidence="8 9">
    <name type="scientific">Aquincola agrisoli</name>
    <dbReference type="NCBI Taxonomy" id="3119538"/>
    <lineage>
        <taxon>Bacteria</taxon>
        <taxon>Pseudomonadati</taxon>
        <taxon>Pseudomonadota</taxon>
        <taxon>Betaproteobacteria</taxon>
        <taxon>Burkholderiales</taxon>
        <taxon>Sphaerotilaceae</taxon>
        <taxon>Aquincola</taxon>
    </lineage>
</organism>
<dbReference type="InterPro" id="IPR016161">
    <property type="entry name" value="Ald_DH/histidinol_DH"/>
</dbReference>
<keyword evidence="2 6" id="KW-0560">Oxidoreductase</keyword>
<evidence type="ECO:0000256" key="3">
    <source>
        <dbReference type="ARBA" id="ARBA00024226"/>
    </source>
</evidence>
<dbReference type="Gene3D" id="3.40.309.10">
    <property type="entry name" value="Aldehyde Dehydrogenase, Chain A, domain 2"/>
    <property type="match status" value="1"/>
</dbReference>
<dbReference type="SUPFAM" id="SSF53720">
    <property type="entry name" value="ALDH-like"/>
    <property type="match status" value="1"/>
</dbReference>
<comment type="catalytic activity">
    <reaction evidence="4">
        <text>an aldehyde + NAD(+) + H2O = a carboxylate + NADH + 2 H(+)</text>
        <dbReference type="Rhea" id="RHEA:16185"/>
        <dbReference type="ChEBI" id="CHEBI:15377"/>
        <dbReference type="ChEBI" id="CHEBI:15378"/>
        <dbReference type="ChEBI" id="CHEBI:17478"/>
        <dbReference type="ChEBI" id="CHEBI:29067"/>
        <dbReference type="ChEBI" id="CHEBI:57540"/>
        <dbReference type="ChEBI" id="CHEBI:57945"/>
        <dbReference type="EC" id="1.2.1.3"/>
    </reaction>
</comment>
<name>A0AAW9QLX9_9BURK</name>
<dbReference type="RefSeq" id="WP_332292143.1">
    <property type="nucleotide sequence ID" value="NZ_JAZIBG010000048.1"/>
</dbReference>
<dbReference type="AlphaFoldDB" id="A0AAW9QLX9"/>
<dbReference type="InterPro" id="IPR016162">
    <property type="entry name" value="Ald_DH_N"/>
</dbReference>
<evidence type="ECO:0000313" key="9">
    <source>
        <dbReference type="Proteomes" id="UP001336250"/>
    </source>
</evidence>
<dbReference type="PANTHER" id="PTHR42804">
    <property type="entry name" value="ALDEHYDE DEHYDROGENASE"/>
    <property type="match status" value="1"/>
</dbReference>
<reference evidence="8 9" key="1">
    <citation type="submission" date="2024-02" db="EMBL/GenBank/DDBJ databases">
        <title>Genome sequence of Aquincola sp. MAHUQ-54.</title>
        <authorList>
            <person name="Huq M.A."/>
        </authorList>
    </citation>
    <scope>NUCLEOTIDE SEQUENCE [LARGE SCALE GENOMIC DNA]</scope>
    <source>
        <strain evidence="8 9">MAHUQ-54</strain>
    </source>
</reference>
<dbReference type="Proteomes" id="UP001336250">
    <property type="component" value="Unassembled WGS sequence"/>
</dbReference>
<gene>
    <name evidence="8" type="ORF">V4F39_22010</name>
</gene>
<evidence type="ECO:0000256" key="6">
    <source>
        <dbReference type="RuleBase" id="RU003345"/>
    </source>
</evidence>
<evidence type="ECO:0000259" key="7">
    <source>
        <dbReference type="Pfam" id="PF00171"/>
    </source>
</evidence>
<dbReference type="Gene3D" id="3.40.605.10">
    <property type="entry name" value="Aldehyde Dehydrogenase, Chain A, domain 1"/>
    <property type="match status" value="1"/>
</dbReference>
<protein>
    <recommendedName>
        <fullName evidence="3">aldehyde dehydrogenase (NAD(+))</fullName>
        <ecNumber evidence="3">1.2.1.3</ecNumber>
    </recommendedName>
</protein>
<evidence type="ECO:0000256" key="5">
    <source>
        <dbReference type="PROSITE-ProRule" id="PRU10007"/>
    </source>
</evidence>